<protein>
    <submittedName>
        <fullName evidence="1">Uncharacterized protein</fullName>
    </submittedName>
</protein>
<dbReference type="EMBL" id="BPLR01008975">
    <property type="protein sequence ID" value="GIY28673.1"/>
    <property type="molecule type" value="Genomic_DNA"/>
</dbReference>
<sequence length="154" mass="17600">MRKIKDFFPNGMAINTKYAVYVTNEVFSVLKVLLRTLDDNDECCHCSRDIRKDIQKVIWEILHLYLGVHVLRLTVFISLGSHLPNTGSTAFVRGGILLECARLSLCFIHNITYRPKTTNDENAVAAAESLLSVVQRFPTYETCTEKIVLNEEHR</sequence>
<evidence type="ECO:0000313" key="2">
    <source>
        <dbReference type="Proteomes" id="UP001054945"/>
    </source>
</evidence>
<name>A0AAV4S2B5_CAEEX</name>
<dbReference type="AlphaFoldDB" id="A0AAV4S2B5"/>
<dbReference type="Proteomes" id="UP001054945">
    <property type="component" value="Unassembled WGS sequence"/>
</dbReference>
<reference evidence="1 2" key="1">
    <citation type="submission" date="2021-06" db="EMBL/GenBank/DDBJ databases">
        <title>Caerostris extrusa draft genome.</title>
        <authorList>
            <person name="Kono N."/>
            <person name="Arakawa K."/>
        </authorList>
    </citation>
    <scope>NUCLEOTIDE SEQUENCE [LARGE SCALE GENOMIC DNA]</scope>
</reference>
<evidence type="ECO:0000313" key="1">
    <source>
        <dbReference type="EMBL" id="GIY28673.1"/>
    </source>
</evidence>
<accession>A0AAV4S2B5</accession>
<keyword evidence="2" id="KW-1185">Reference proteome</keyword>
<gene>
    <name evidence="1" type="ORF">CEXT_762621</name>
</gene>
<proteinExistence type="predicted"/>
<organism evidence="1 2">
    <name type="scientific">Caerostris extrusa</name>
    <name type="common">Bark spider</name>
    <name type="synonym">Caerostris bankana</name>
    <dbReference type="NCBI Taxonomy" id="172846"/>
    <lineage>
        <taxon>Eukaryota</taxon>
        <taxon>Metazoa</taxon>
        <taxon>Ecdysozoa</taxon>
        <taxon>Arthropoda</taxon>
        <taxon>Chelicerata</taxon>
        <taxon>Arachnida</taxon>
        <taxon>Araneae</taxon>
        <taxon>Araneomorphae</taxon>
        <taxon>Entelegynae</taxon>
        <taxon>Araneoidea</taxon>
        <taxon>Araneidae</taxon>
        <taxon>Caerostris</taxon>
    </lineage>
</organism>
<comment type="caution">
    <text evidence="1">The sequence shown here is derived from an EMBL/GenBank/DDBJ whole genome shotgun (WGS) entry which is preliminary data.</text>
</comment>